<organism evidence="7 8">
    <name type="scientific">Canicola haemoglobinophilus</name>
    <dbReference type="NCBI Taxonomy" id="733"/>
    <lineage>
        <taxon>Bacteria</taxon>
        <taxon>Pseudomonadati</taxon>
        <taxon>Pseudomonadota</taxon>
        <taxon>Gammaproteobacteria</taxon>
        <taxon>Pasteurellales</taxon>
        <taxon>Pasteurellaceae</taxon>
        <taxon>Canicola</taxon>
    </lineage>
</organism>
<evidence type="ECO:0000256" key="5">
    <source>
        <dbReference type="SAM" id="Phobius"/>
    </source>
</evidence>
<evidence type="ECO:0000313" key="8">
    <source>
        <dbReference type="Proteomes" id="UP000254329"/>
    </source>
</evidence>
<dbReference type="InterPro" id="IPR052165">
    <property type="entry name" value="Membrane_assoc_protease"/>
</dbReference>
<feature type="transmembrane region" description="Helical" evidence="5">
    <location>
        <begin position="12"/>
        <end position="45"/>
    </location>
</feature>
<dbReference type="AlphaFoldDB" id="A0A1V4B1K9"/>
<evidence type="ECO:0000256" key="3">
    <source>
        <dbReference type="ARBA" id="ARBA00022989"/>
    </source>
</evidence>
<keyword evidence="8" id="KW-1185">Reference proteome</keyword>
<evidence type="ECO:0000256" key="2">
    <source>
        <dbReference type="ARBA" id="ARBA00022692"/>
    </source>
</evidence>
<name>A0A1V4B1K9_9PAST</name>
<dbReference type="InterPro" id="IPR012340">
    <property type="entry name" value="NA-bd_OB-fold"/>
</dbReference>
<evidence type="ECO:0000313" key="7">
    <source>
        <dbReference type="EMBL" id="STO60289.1"/>
    </source>
</evidence>
<dbReference type="EMBL" id="UGHF01000001">
    <property type="protein sequence ID" value="STO60289.1"/>
    <property type="molecule type" value="Genomic_DNA"/>
</dbReference>
<dbReference type="Gene3D" id="2.40.50.140">
    <property type="entry name" value="Nucleic acid-binding proteins"/>
    <property type="match status" value="1"/>
</dbReference>
<comment type="subcellular location">
    <subcellularLocation>
        <location evidence="1">Membrane</location>
        <topology evidence="1">Multi-pass membrane protein</topology>
    </subcellularLocation>
</comment>
<dbReference type="Proteomes" id="UP000254329">
    <property type="component" value="Unassembled WGS sequence"/>
</dbReference>
<evidence type="ECO:0000256" key="4">
    <source>
        <dbReference type="ARBA" id="ARBA00023136"/>
    </source>
</evidence>
<feature type="transmembrane region" description="Helical" evidence="5">
    <location>
        <begin position="51"/>
        <end position="72"/>
    </location>
</feature>
<accession>A0A1V4B1K9</accession>
<evidence type="ECO:0000259" key="6">
    <source>
        <dbReference type="Pfam" id="PF01957"/>
    </source>
</evidence>
<sequence>MEWLNIWTSWHWLILGFVLLIAEIIVPGIFLLWWGLAAIVVSIISVLIPDLSLTAQCFIYGILAIILSVAWWKYQHTKDEKDQANSSLNQRDHAMLGCRGKVETIADNGIGRGAFGDTTWRIQGDGLKQGDIVEVQAVHGITLIVQKI</sequence>
<dbReference type="STRING" id="733.B0186_04770"/>
<dbReference type="PANTHER" id="PTHR33507:SF3">
    <property type="entry name" value="INNER MEMBRANE PROTEIN YBBJ"/>
    <property type="match status" value="1"/>
</dbReference>
<feature type="domain" description="NfeD-like C-terminal" evidence="6">
    <location>
        <begin position="93"/>
        <end position="147"/>
    </location>
</feature>
<dbReference type="InterPro" id="IPR002810">
    <property type="entry name" value="NfeD-like_C"/>
</dbReference>
<protein>
    <submittedName>
        <fullName evidence="7">Regulator of membrane protease activity</fullName>
    </submittedName>
</protein>
<keyword evidence="2 5" id="KW-0812">Transmembrane</keyword>
<reference evidence="7 8" key="1">
    <citation type="submission" date="2018-06" db="EMBL/GenBank/DDBJ databases">
        <authorList>
            <consortium name="Pathogen Informatics"/>
            <person name="Doyle S."/>
        </authorList>
    </citation>
    <scope>NUCLEOTIDE SEQUENCE [LARGE SCALE GENOMIC DNA]</scope>
    <source>
        <strain evidence="7 8">NCTC1659</strain>
    </source>
</reference>
<dbReference type="Pfam" id="PF01957">
    <property type="entry name" value="NfeD"/>
    <property type="match status" value="1"/>
</dbReference>
<proteinExistence type="predicted"/>
<evidence type="ECO:0000256" key="1">
    <source>
        <dbReference type="ARBA" id="ARBA00004141"/>
    </source>
</evidence>
<keyword evidence="4 5" id="KW-0472">Membrane</keyword>
<dbReference type="RefSeq" id="WP_078218247.1">
    <property type="nucleotide sequence ID" value="NZ_MUXZ01000011.1"/>
</dbReference>
<gene>
    <name evidence="7" type="primary">ybbJ</name>
    <name evidence="7" type="ORF">NCTC1659_01576</name>
</gene>
<keyword evidence="7" id="KW-0645">Protease</keyword>
<dbReference type="GO" id="GO:0005886">
    <property type="term" value="C:plasma membrane"/>
    <property type="evidence" value="ECO:0007669"/>
    <property type="project" value="TreeGrafter"/>
</dbReference>
<dbReference type="GO" id="GO:0006508">
    <property type="term" value="P:proteolysis"/>
    <property type="evidence" value="ECO:0007669"/>
    <property type="project" value="UniProtKB-KW"/>
</dbReference>
<dbReference type="PANTHER" id="PTHR33507">
    <property type="entry name" value="INNER MEMBRANE PROTEIN YBBJ"/>
    <property type="match status" value="1"/>
</dbReference>
<dbReference type="GO" id="GO:0008233">
    <property type="term" value="F:peptidase activity"/>
    <property type="evidence" value="ECO:0007669"/>
    <property type="project" value="UniProtKB-KW"/>
</dbReference>
<keyword evidence="7" id="KW-0378">Hydrolase</keyword>
<keyword evidence="3 5" id="KW-1133">Transmembrane helix</keyword>